<evidence type="ECO:0000313" key="4">
    <source>
        <dbReference type="Proteomes" id="UP000770785"/>
    </source>
</evidence>
<accession>A0ABX0X8F2</accession>
<dbReference type="PROSITE" id="PS51820">
    <property type="entry name" value="PA14"/>
    <property type="match status" value="1"/>
</dbReference>
<feature type="domain" description="PA14" evidence="2">
    <location>
        <begin position="190"/>
        <end position="327"/>
    </location>
</feature>
<dbReference type="SMART" id="SM00758">
    <property type="entry name" value="PA14"/>
    <property type="match status" value="1"/>
</dbReference>
<dbReference type="InterPro" id="IPR011658">
    <property type="entry name" value="PA14_dom"/>
</dbReference>
<proteinExistence type="predicted"/>
<dbReference type="EMBL" id="JAATJH010000001">
    <property type="protein sequence ID" value="NJC25244.1"/>
    <property type="molecule type" value="Genomic_DNA"/>
</dbReference>
<dbReference type="InterPro" id="IPR037524">
    <property type="entry name" value="PA14/GLEYA"/>
</dbReference>
<evidence type="ECO:0000313" key="3">
    <source>
        <dbReference type="EMBL" id="NJC25244.1"/>
    </source>
</evidence>
<organism evidence="3 4">
    <name type="scientific">Neolewinella antarctica</name>
    <dbReference type="NCBI Taxonomy" id="442734"/>
    <lineage>
        <taxon>Bacteria</taxon>
        <taxon>Pseudomonadati</taxon>
        <taxon>Bacteroidota</taxon>
        <taxon>Saprospiria</taxon>
        <taxon>Saprospirales</taxon>
        <taxon>Lewinellaceae</taxon>
        <taxon>Neolewinella</taxon>
    </lineage>
</organism>
<dbReference type="Pfam" id="PF07691">
    <property type="entry name" value="PA14"/>
    <property type="match status" value="1"/>
</dbReference>
<keyword evidence="4" id="KW-1185">Reference proteome</keyword>
<dbReference type="Proteomes" id="UP000770785">
    <property type="component" value="Unassembled WGS sequence"/>
</dbReference>
<sequence length="564" mass="62650">MRRFPIFLLLTLFLCSCDRDPLSVKEVRIDSPAGVDGLTEQTISDSGIFTEATELLPSHENLTLRLSYQLGDNDGATLLLQNRYSLDLATFELEGQSSQLRGLPSRGIWHDLELIFLSATENVPATVLEVYVDGNLVHTQHKLRRSEIGHGPLVIEPATGATVRVANLRTAGVARAGATSVIEEDGEVNLEIPLLSYAAYATGGDTEAFTDWQKEPDERGYVQRFDVAALNPGTGQYALRFTGKLNVPKSGKYWWNILSPSTARFFIDGEEVLSHDGDPGPPTADSLQLAAGDHDVALEFTYRGGWNRLMFSYRFEDEKVKLLNTVEWGVAYGAPASSDPLPVEMDDRPYLLRSFLFFPAPRIYAATSKRTHVVSVGEGKGPHYSVDLQTGSLLQVWRGDFADVRDMWAGRGPKQIITPLGVTTTFDGDRQWTEDPDAPWPGRSDEPGEDDFQHFAYDLDEAGRPTFTYKIDKGQVSDKFTPDGDALVRDLRHTGSGIDRYTQIANAEQITEISPGEFELRSPGMRITIESYDGEGLFKQVSEGRERLIAHVGADGHLRYRINW</sequence>
<feature type="region of interest" description="Disordered" evidence="1">
    <location>
        <begin position="425"/>
        <end position="449"/>
    </location>
</feature>
<name>A0ABX0X8F2_9BACT</name>
<protein>
    <recommendedName>
        <fullName evidence="2">PA14 domain-containing protein</fullName>
    </recommendedName>
</protein>
<dbReference type="PROSITE" id="PS51257">
    <property type="entry name" value="PROKAR_LIPOPROTEIN"/>
    <property type="match status" value="1"/>
</dbReference>
<dbReference type="RefSeq" id="WP_168036007.1">
    <property type="nucleotide sequence ID" value="NZ_JAATJH010000001.1"/>
</dbReference>
<evidence type="ECO:0000256" key="1">
    <source>
        <dbReference type="SAM" id="MobiDB-lite"/>
    </source>
</evidence>
<gene>
    <name evidence="3" type="ORF">GGR27_000725</name>
</gene>
<reference evidence="3 4" key="1">
    <citation type="submission" date="2020-03" db="EMBL/GenBank/DDBJ databases">
        <title>Genomic Encyclopedia of Type Strains, Phase IV (KMG-IV): sequencing the most valuable type-strain genomes for metagenomic binning, comparative biology and taxonomic classification.</title>
        <authorList>
            <person name="Goeker M."/>
        </authorList>
    </citation>
    <scope>NUCLEOTIDE SEQUENCE [LARGE SCALE GENOMIC DNA]</scope>
    <source>
        <strain evidence="3 4">DSM 105096</strain>
    </source>
</reference>
<comment type="caution">
    <text evidence="3">The sequence shown here is derived from an EMBL/GenBank/DDBJ whole genome shotgun (WGS) entry which is preliminary data.</text>
</comment>
<evidence type="ECO:0000259" key="2">
    <source>
        <dbReference type="PROSITE" id="PS51820"/>
    </source>
</evidence>
<dbReference type="SUPFAM" id="SSF56988">
    <property type="entry name" value="Anthrax protective antigen"/>
    <property type="match status" value="1"/>
</dbReference>